<feature type="domain" description="Terpene synthase metal-binding" evidence="4">
    <location>
        <begin position="195"/>
        <end position="228"/>
    </location>
</feature>
<dbReference type="InterPro" id="IPR008949">
    <property type="entry name" value="Isoprenoid_synthase_dom_sf"/>
</dbReference>
<dbReference type="InterPro" id="IPR050148">
    <property type="entry name" value="Terpene_synthase-like"/>
</dbReference>
<evidence type="ECO:0000259" key="3">
    <source>
        <dbReference type="Pfam" id="PF01397"/>
    </source>
</evidence>
<evidence type="ECO:0000256" key="1">
    <source>
        <dbReference type="ARBA" id="ARBA00022723"/>
    </source>
</evidence>
<evidence type="ECO:0000256" key="2">
    <source>
        <dbReference type="ARBA" id="ARBA00022842"/>
    </source>
</evidence>
<dbReference type="Pfam" id="PF03936">
    <property type="entry name" value="Terpene_synth_C"/>
    <property type="match status" value="2"/>
</dbReference>
<protein>
    <submittedName>
        <fullName evidence="5">(-)-germacrene D synthase</fullName>
    </submittedName>
</protein>
<dbReference type="Proteomes" id="UP000288805">
    <property type="component" value="Unassembled WGS sequence"/>
</dbReference>
<dbReference type="GO" id="GO:0000287">
    <property type="term" value="F:magnesium ion binding"/>
    <property type="evidence" value="ECO:0007669"/>
    <property type="project" value="InterPro"/>
</dbReference>
<sequence length="358" mass="41799">MYRIFLPSPHQEIKVLMEFCFKLAMHCMIFTILRSTDRPTPSHFGPSIWGERFVSYTLADEIARGHKEQQAEDLKEEVRRGLMAAADIFNKFKDEKGGFQESLINDVRGILGLYEATHLRVHEEGILDEALVFTTTHLESVVEHLEYPLAEQVTHSLKQPVRKGLNRLEARLFISIYQHEASHDKALLKLAKWHKELDLGMKIPFARDRLVESYFFVLAMFSEPQYSRPKWDESNSQPPEYMEVIYQVLLDVYKEIEEEMDKEGKANCFHYAKEAIRRLPLLNQTVKLRSNQTWWESRFRPWTSKMAMGPDPNPFSLALPDIPTQSIYRKKKKKGEDTQITSTWCVALVNDCGGDDWR</sequence>
<dbReference type="EMBL" id="QGNW01001749">
    <property type="protein sequence ID" value="RVW31530.1"/>
    <property type="molecule type" value="Genomic_DNA"/>
</dbReference>
<comment type="caution">
    <text evidence="5">The sequence shown here is derived from an EMBL/GenBank/DDBJ whole genome shotgun (WGS) entry which is preliminary data.</text>
</comment>
<dbReference type="InterPro" id="IPR005630">
    <property type="entry name" value="Terpene_synthase_metal-bd"/>
</dbReference>
<reference evidence="5 6" key="1">
    <citation type="journal article" date="2018" name="PLoS Genet.">
        <title>Population sequencing reveals clonal diversity and ancestral inbreeding in the grapevine cultivar Chardonnay.</title>
        <authorList>
            <person name="Roach M.J."/>
            <person name="Johnson D.L."/>
            <person name="Bohlmann J."/>
            <person name="van Vuuren H.J."/>
            <person name="Jones S.J."/>
            <person name="Pretorius I.S."/>
            <person name="Schmidt S.A."/>
            <person name="Borneman A.R."/>
        </authorList>
    </citation>
    <scope>NUCLEOTIDE SEQUENCE [LARGE SCALE GENOMIC DNA]</scope>
    <source>
        <strain evidence="6">cv. Chardonnay</strain>
        <tissue evidence="5">Leaf</tissue>
    </source>
</reference>
<organism evidence="5 6">
    <name type="scientific">Vitis vinifera</name>
    <name type="common">Grape</name>
    <dbReference type="NCBI Taxonomy" id="29760"/>
    <lineage>
        <taxon>Eukaryota</taxon>
        <taxon>Viridiplantae</taxon>
        <taxon>Streptophyta</taxon>
        <taxon>Embryophyta</taxon>
        <taxon>Tracheophyta</taxon>
        <taxon>Spermatophyta</taxon>
        <taxon>Magnoliopsida</taxon>
        <taxon>eudicotyledons</taxon>
        <taxon>Gunneridae</taxon>
        <taxon>Pentapetalae</taxon>
        <taxon>rosids</taxon>
        <taxon>Vitales</taxon>
        <taxon>Vitaceae</taxon>
        <taxon>Viteae</taxon>
        <taxon>Vitis</taxon>
    </lineage>
</organism>
<dbReference type="InterPro" id="IPR001906">
    <property type="entry name" value="Terpene_synth_N"/>
</dbReference>
<accession>A0A438D7U4</accession>
<dbReference type="Pfam" id="PF01397">
    <property type="entry name" value="Terpene_synth"/>
    <property type="match status" value="1"/>
</dbReference>
<evidence type="ECO:0000313" key="6">
    <source>
        <dbReference type="Proteomes" id="UP000288805"/>
    </source>
</evidence>
<dbReference type="AlphaFoldDB" id="A0A438D7U4"/>
<evidence type="ECO:0000259" key="4">
    <source>
        <dbReference type="Pfam" id="PF03936"/>
    </source>
</evidence>
<dbReference type="Gene3D" id="1.10.600.10">
    <property type="entry name" value="Farnesyl Diphosphate Synthase"/>
    <property type="match status" value="2"/>
</dbReference>
<dbReference type="GO" id="GO:0010333">
    <property type="term" value="F:terpene synthase activity"/>
    <property type="evidence" value="ECO:0007669"/>
    <property type="project" value="InterPro"/>
</dbReference>
<keyword evidence="1" id="KW-0479">Metal-binding</keyword>
<dbReference type="InterPro" id="IPR036965">
    <property type="entry name" value="Terpene_synth_N_sf"/>
</dbReference>
<gene>
    <name evidence="5" type="primary">VIT_19s0014g04930_26</name>
    <name evidence="5" type="ORF">CK203_087969</name>
</gene>
<proteinExistence type="predicted"/>
<keyword evidence="2" id="KW-0460">Magnesium</keyword>
<dbReference type="PANTHER" id="PTHR31225">
    <property type="entry name" value="OS04G0344100 PROTEIN-RELATED"/>
    <property type="match status" value="1"/>
</dbReference>
<feature type="domain" description="Terpene synthase metal-binding" evidence="4">
    <location>
        <begin position="230"/>
        <end position="279"/>
    </location>
</feature>
<dbReference type="Gene3D" id="1.50.10.130">
    <property type="entry name" value="Terpene synthase, N-terminal domain"/>
    <property type="match status" value="1"/>
</dbReference>
<dbReference type="InterPro" id="IPR008930">
    <property type="entry name" value="Terpenoid_cyclase/PrenylTrfase"/>
</dbReference>
<name>A0A438D7U4_VITVI</name>
<dbReference type="PANTHER" id="PTHR31225:SF241">
    <property type="entry name" value="TERPENE SYNTHASE FAMILY, METAL-BINDING DOMAIN PROTEIN"/>
    <property type="match status" value="1"/>
</dbReference>
<feature type="domain" description="Terpene synthase N-terminal" evidence="3">
    <location>
        <begin position="86"/>
        <end position="157"/>
    </location>
</feature>
<dbReference type="SUPFAM" id="SSF48576">
    <property type="entry name" value="Terpenoid synthases"/>
    <property type="match status" value="1"/>
</dbReference>
<evidence type="ECO:0000313" key="5">
    <source>
        <dbReference type="EMBL" id="RVW31530.1"/>
    </source>
</evidence>
<dbReference type="GO" id="GO:0016114">
    <property type="term" value="P:terpenoid biosynthetic process"/>
    <property type="evidence" value="ECO:0007669"/>
    <property type="project" value="InterPro"/>
</dbReference>
<dbReference type="SUPFAM" id="SSF48239">
    <property type="entry name" value="Terpenoid cyclases/Protein prenyltransferases"/>
    <property type="match status" value="1"/>
</dbReference>